<reference evidence="8 9" key="1">
    <citation type="submission" date="2017-01" db="EMBL/GenBank/DDBJ databases">
        <authorList>
            <person name="Mah S.A."/>
            <person name="Swanson W.J."/>
            <person name="Moy G.W."/>
            <person name="Vacquier V.D."/>
        </authorList>
    </citation>
    <scope>NUCLEOTIDE SEQUENCE [LARGE SCALE GENOMIC DNA]</scope>
    <source>
        <strain evidence="8 9">ASpG1</strain>
    </source>
</reference>
<feature type="domain" description="ABC transporter" evidence="7">
    <location>
        <begin position="7"/>
        <end position="251"/>
    </location>
</feature>
<sequence length="256" mass="27985">MSSTPILSVSDLKKTFPDGTRALKGVSIDVMPGEFLVMIGSSGAGKSTFLRCTNHLFKPTSGKIVFEGKDISAVKGRALRDARKHLGMIFQGYNLVKRLTTLENVLLGRLGYMSSITGALGIYSREDRLRAVDLLERVGLGEQRFKRADQLSGGQQQRVGIARAIAQQARLILADEPIASLDPKASDTVMSYLHQVSREEGIACIVNLHQVDYAKKYADRIVGLKDGEIAFLGSPEDVTDEVIKNLYGEKGDKIDD</sequence>
<evidence type="ECO:0000313" key="8">
    <source>
        <dbReference type="EMBL" id="SIP88762.1"/>
    </source>
</evidence>
<evidence type="ECO:0000256" key="1">
    <source>
        <dbReference type="ARBA" id="ARBA00022448"/>
    </source>
</evidence>
<dbReference type="PANTHER" id="PTHR43166">
    <property type="entry name" value="AMINO ACID IMPORT ATP-BINDING PROTEIN"/>
    <property type="match status" value="1"/>
</dbReference>
<dbReference type="GO" id="GO:0015416">
    <property type="term" value="F:ABC-type phosphonate transporter activity"/>
    <property type="evidence" value="ECO:0007669"/>
    <property type="project" value="InterPro"/>
</dbReference>
<dbReference type="AlphaFoldDB" id="A0A1N6N9Q5"/>
<dbReference type="CDD" id="cd03256">
    <property type="entry name" value="ABC_PhnC_transporter"/>
    <property type="match status" value="1"/>
</dbReference>
<keyword evidence="2" id="KW-1003">Cell membrane</keyword>
<evidence type="ECO:0000313" key="9">
    <source>
        <dbReference type="Proteomes" id="UP000186400"/>
    </source>
</evidence>
<dbReference type="GO" id="GO:0016887">
    <property type="term" value="F:ATP hydrolysis activity"/>
    <property type="evidence" value="ECO:0007669"/>
    <property type="project" value="InterPro"/>
</dbReference>
<dbReference type="PANTHER" id="PTHR43166:SF6">
    <property type="entry name" value="PHOSPHONATES IMPORT ATP-BINDING PROTEIN PHNC"/>
    <property type="match status" value="1"/>
</dbReference>
<gene>
    <name evidence="8" type="ORF">SAMN05920897_101138</name>
</gene>
<dbReference type="Proteomes" id="UP000186400">
    <property type="component" value="Unassembled WGS sequence"/>
</dbReference>
<protein>
    <submittedName>
        <fullName evidence="8">Phosphonate transport system ATP-binding protein</fullName>
    </submittedName>
</protein>
<dbReference type="EMBL" id="FTMS01000001">
    <property type="protein sequence ID" value="SIP88762.1"/>
    <property type="molecule type" value="Genomic_DNA"/>
</dbReference>
<keyword evidence="6" id="KW-0472">Membrane</keyword>
<dbReference type="InterPro" id="IPR017871">
    <property type="entry name" value="ABC_transporter-like_CS"/>
</dbReference>
<dbReference type="PROSITE" id="PS00211">
    <property type="entry name" value="ABC_TRANSPORTER_1"/>
    <property type="match status" value="1"/>
</dbReference>
<dbReference type="GO" id="GO:0016020">
    <property type="term" value="C:membrane"/>
    <property type="evidence" value="ECO:0007669"/>
    <property type="project" value="InterPro"/>
</dbReference>
<evidence type="ECO:0000259" key="7">
    <source>
        <dbReference type="PROSITE" id="PS50893"/>
    </source>
</evidence>
<evidence type="ECO:0000256" key="2">
    <source>
        <dbReference type="ARBA" id="ARBA00022475"/>
    </source>
</evidence>
<dbReference type="GO" id="GO:0005524">
    <property type="term" value="F:ATP binding"/>
    <property type="evidence" value="ECO:0007669"/>
    <property type="project" value="UniProtKB-KW"/>
</dbReference>
<dbReference type="SUPFAM" id="SSF52540">
    <property type="entry name" value="P-loop containing nucleoside triphosphate hydrolases"/>
    <property type="match status" value="1"/>
</dbReference>
<dbReference type="STRING" id="159291.SAMN05920897_101138"/>
<keyword evidence="9" id="KW-1185">Reference proteome</keyword>
<dbReference type="SMART" id="SM00382">
    <property type="entry name" value="AAA"/>
    <property type="match status" value="1"/>
</dbReference>
<evidence type="ECO:0000256" key="5">
    <source>
        <dbReference type="ARBA" id="ARBA00022967"/>
    </source>
</evidence>
<dbReference type="NCBIfam" id="TIGR02315">
    <property type="entry name" value="ABC_phnC"/>
    <property type="match status" value="1"/>
</dbReference>
<dbReference type="InterPro" id="IPR012693">
    <property type="entry name" value="ABC_transpr_PhnC"/>
</dbReference>
<keyword evidence="1" id="KW-0813">Transport</keyword>
<keyword evidence="4 8" id="KW-0067">ATP-binding</keyword>
<dbReference type="InterPro" id="IPR003593">
    <property type="entry name" value="AAA+_ATPase"/>
</dbReference>
<organism evidence="8 9">
    <name type="scientific">Alkalispirochaeta americana</name>
    <dbReference type="NCBI Taxonomy" id="159291"/>
    <lineage>
        <taxon>Bacteria</taxon>
        <taxon>Pseudomonadati</taxon>
        <taxon>Spirochaetota</taxon>
        <taxon>Spirochaetia</taxon>
        <taxon>Spirochaetales</taxon>
        <taxon>Spirochaetaceae</taxon>
        <taxon>Alkalispirochaeta</taxon>
    </lineage>
</organism>
<evidence type="ECO:0000256" key="4">
    <source>
        <dbReference type="ARBA" id="ARBA00022840"/>
    </source>
</evidence>
<evidence type="ECO:0000256" key="6">
    <source>
        <dbReference type="ARBA" id="ARBA00023136"/>
    </source>
</evidence>
<dbReference type="InterPro" id="IPR003439">
    <property type="entry name" value="ABC_transporter-like_ATP-bd"/>
</dbReference>
<dbReference type="PROSITE" id="PS50893">
    <property type="entry name" value="ABC_TRANSPORTER_2"/>
    <property type="match status" value="1"/>
</dbReference>
<keyword evidence="5" id="KW-1278">Translocase</keyword>
<evidence type="ECO:0000256" key="3">
    <source>
        <dbReference type="ARBA" id="ARBA00022741"/>
    </source>
</evidence>
<accession>A0A1N6N9Q5</accession>
<keyword evidence="3" id="KW-0547">Nucleotide-binding</keyword>
<proteinExistence type="predicted"/>
<name>A0A1N6N9Q5_9SPIO</name>
<dbReference type="OrthoDB" id="9805538at2"/>
<dbReference type="Pfam" id="PF00005">
    <property type="entry name" value="ABC_tran"/>
    <property type="match status" value="1"/>
</dbReference>
<dbReference type="InterPro" id="IPR027417">
    <property type="entry name" value="P-loop_NTPase"/>
</dbReference>
<dbReference type="Gene3D" id="3.40.50.300">
    <property type="entry name" value="P-loop containing nucleotide triphosphate hydrolases"/>
    <property type="match status" value="1"/>
</dbReference>
<dbReference type="InterPro" id="IPR050086">
    <property type="entry name" value="MetN_ABC_transporter-like"/>
</dbReference>
<dbReference type="RefSeq" id="WP_076487367.1">
    <property type="nucleotide sequence ID" value="NZ_FTMS01000001.1"/>
</dbReference>